<dbReference type="SUPFAM" id="SSF52440">
    <property type="entry name" value="PreATP-grasp domain"/>
    <property type="match status" value="1"/>
</dbReference>
<dbReference type="HOGENOM" id="CLU_027420_3_1_11"/>
<dbReference type="Gene3D" id="3.90.600.10">
    <property type="entry name" value="Phosphoribosylglycinamide synthetase, C-terminal domain"/>
    <property type="match status" value="1"/>
</dbReference>
<dbReference type="InterPro" id="IPR020561">
    <property type="entry name" value="PRibGlycinamid_synth_ATP-grasp"/>
</dbReference>
<dbReference type="Pfam" id="PF02844">
    <property type="entry name" value="GARS_N"/>
    <property type="match status" value="1"/>
</dbReference>
<evidence type="ECO:0000256" key="7">
    <source>
        <dbReference type="ARBA" id="ARBA00022840"/>
    </source>
</evidence>
<dbReference type="UniPathway" id="UPA00074">
    <property type="reaction ID" value="UER00125"/>
</dbReference>
<evidence type="ECO:0000256" key="1">
    <source>
        <dbReference type="ARBA" id="ARBA00001936"/>
    </source>
</evidence>
<dbReference type="GO" id="GO:0006189">
    <property type="term" value="P:'de novo' IMP biosynthetic process"/>
    <property type="evidence" value="ECO:0007669"/>
    <property type="project" value="UniProtKB-UniRule"/>
</dbReference>
<dbReference type="SUPFAM" id="SSF51246">
    <property type="entry name" value="Rudiment single hybrid motif"/>
    <property type="match status" value="1"/>
</dbReference>
<dbReference type="RefSeq" id="WP_012802068.1">
    <property type="nucleotide sequence ID" value="NC_013169.1"/>
</dbReference>
<evidence type="ECO:0000256" key="2">
    <source>
        <dbReference type="ARBA" id="ARBA00005174"/>
    </source>
</evidence>
<dbReference type="Proteomes" id="UP000006666">
    <property type="component" value="Chromosome"/>
</dbReference>
<reference evidence="14 15" key="1">
    <citation type="journal article" date="2009" name="Stand. Genomic Sci.">
        <title>Complete genome sequence of Kytococcus sedentarius type strain (541).</title>
        <authorList>
            <person name="Sims D."/>
            <person name="Brettin T."/>
            <person name="Detter J.C."/>
            <person name="Han C."/>
            <person name="Lapidus A."/>
            <person name="Copeland A."/>
            <person name="Glavina Del Rio T."/>
            <person name="Nolan M."/>
            <person name="Chen F."/>
            <person name="Lucas S."/>
            <person name="Tice H."/>
            <person name="Cheng J.F."/>
            <person name="Bruce D."/>
            <person name="Goodwin L."/>
            <person name="Pitluck S."/>
            <person name="Ovchinnikova G."/>
            <person name="Pati A."/>
            <person name="Ivanova N."/>
            <person name="Mavrommatis K."/>
            <person name="Chen A."/>
            <person name="Palaniappan K."/>
            <person name="D'haeseleer P."/>
            <person name="Chain P."/>
            <person name="Bristow J."/>
            <person name="Eisen J.A."/>
            <person name="Markowitz V."/>
            <person name="Hugenholtz P."/>
            <person name="Schneider S."/>
            <person name="Goker M."/>
            <person name="Pukall R."/>
            <person name="Kyrpides N.C."/>
            <person name="Klenk H.P."/>
        </authorList>
    </citation>
    <scope>NUCLEOTIDE SEQUENCE [LARGE SCALE GENOMIC DNA]</scope>
    <source>
        <strain evidence="15">ATCC 14392 / DSM 20547 / JCM 11482 / CCUG 33030 / NBRC 15357 / NCTC 11040 / CCM 314 / 541</strain>
    </source>
</reference>
<keyword evidence="4 11" id="KW-0436">Ligase</keyword>
<evidence type="ECO:0000256" key="3">
    <source>
        <dbReference type="ARBA" id="ARBA00013255"/>
    </source>
</evidence>
<evidence type="ECO:0000256" key="5">
    <source>
        <dbReference type="ARBA" id="ARBA00022741"/>
    </source>
</evidence>
<dbReference type="STRING" id="478801.Ksed_05830"/>
<dbReference type="InterPro" id="IPR020560">
    <property type="entry name" value="PRibGlycinamide_synth_C-dom"/>
</dbReference>
<dbReference type="SMART" id="SM01210">
    <property type="entry name" value="GARS_C"/>
    <property type="match status" value="1"/>
</dbReference>
<evidence type="ECO:0000259" key="13">
    <source>
        <dbReference type="PROSITE" id="PS50975"/>
    </source>
</evidence>
<dbReference type="InterPro" id="IPR013815">
    <property type="entry name" value="ATP_grasp_subdomain_1"/>
</dbReference>
<evidence type="ECO:0000256" key="9">
    <source>
        <dbReference type="ARBA" id="ARBA00042242"/>
    </source>
</evidence>
<dbReference type="InterPro" id="IPR020562">
    <property type="entry name" value="PRibGlycinamide_synth_N"/>
</dbReference>
<comment type="catalytic activity">
    <reaction evidence="11">
        <text>5-phospho-beta-D-ribosylamine + glycine + ATP = N(1)-(5-phospho-beta-D-ribosyl)glycinamide + ADP + phosphate + H(+)</text>
        <dbReference type="Rhea" id="RHEA:17453"/>
        <dbReference type="ChEBI" id="CHEBI:15378"/>
        <dbReference type="ChEBI" id="CHEBI:30616"/>
        <dbReference type="ChEBI" id="CHEBI:43474"/>
        <dbReference type="ChEBI" id="CHEBI:57305"/>
        <dbReference type="ChEBI" id="CHEBI:58681"/>
        <dbReference type="ChEBI" id="CHEBI:143788"/>
        <dbReference type="ChEBI" id="CHEBI:456216"/>
        <dbReference type="EC" id="6.3.4.13"/>
    </reaction>
</comment>
<dbReference type="Pfam" id="PF02843">
    <property type="entry name" value="GARS_C"/>
    <property type="match status" value="1"/>
</dbReference>
<dbReference type="SUPFAM" id="SSF56059">
    <property type="entry name" value="Glutathione synthetase ATP-binding domain-like"/>
    <property type="match status" value="1"/>
</dbReference>
<dbReference type="GO" id="GO:0004637">
    <property type="term" value="F:phosphoribosylamine-glycine ligase activity"/>
    <property type="evidence" value="ECO:0007669"/>
    <property type="project" value="UniProtKB-UniRule"/>
</dbReference>
<dbReference type="Pfam" id="PF01071">
    <property type="entry name" value="GARS_A"/>
    <property type="match status" value="1"/>
</dbReference>
<dbReference type="AlphaFoldDB" id="C7NLA8"/>
<comment type="similarity">
    <text evidence="8 11">Belongs to the GARS family.</text>
</comment>
<comment type="pathway">
    <text evidence="2 11">Purine metabolism; IMP biosynthesis via de novo pathway; N(1)-(5-phospho-D-ribosyl)glycinamide from 5-phospho-alpha-D-ribose 1-diphosphate: step 2/2.</text>
</comment>
<dbReference type="EC" id="6.3.4.13" evidence="3 11"/>
<dbReference type="GO" id="GO:0046872">
    <property type="term" value="F:metal ion binding"/>
    <property type="evidence" value="ECO:0007669"/>
    <property type="project" value="InterPro"/>
</dbReference>
<dbReference type="GO" id="GO:0005524">
    <property type="term" value="F:ATP binding"/>
    <property type="evidence" value="ECO:0007669"/>
    <property type="project" value="UniProtKB-UniRule"/>
</dbReference>
<dbReference type="SMART" id="SM01209">
    <property type="entry name" value="GARS_A"/>
    <property type="match status" value="1"/>
</dbReference>
<dbReference type="PROSITE" id="PS50975">
    <property type="entry name" value="ATP_GRASP"/>
    <property type="match status" value="1"/>
</dbReference>
<evidence type="ECO:0000256" key="11">
    <source>
        <dbReference type="HAMAP-Rule" id="MF_00138"/>
    </source>
</evidence>
<dbReference type="InterPro" id="IPR000115">
    <property type="entry name" value="PRibGlycinamide_synth"/>
</dbReference>
<keyword evidence="7 12" id="KW-0067">ATP-binding</keyword>
<dbReference type="Gene3D" id="3.30.470.20">
    <property type="entry name" value="ATP-grasp fold, B domain"/>
    <property type="match status" value="1"/>
</dbReference>
<dbReference type="HAMAP" id="MF_00138">
    <property type="entry name" value="GARS"/>
    <property type="match status" value="1"/>
</dbReference>
<dbReference type="InterPro" id="IPR037123">
    <property type="entry name" value="PRibGlycinamide_synth_C_sf"/>
</dbReference>
<protein>
    <recommendedName>
        <fullName evidence="3 11">Phosphoribosylamine--glycine ligase</fullName>
        <ecNumber evidence="3 11">6.3.4.13</ecNumber>
    </recommendedName>
    <alternativeName>
        <fullName evidence="11">GARS</fullName>
    </alternativeName>
    <alternativeName>
        <fullName evidence="9 11">Glycinamide ribonucleotide synthetase</fullName>
    </alternativeName>
    <alternativeName>
        <fullName evidence="10 11">Phosphoribosylglycinamide synthetase</fullName>
    </alternativeName>
</protein>
<sequence>MKILVIGTGGREHGILEALRRTQDPAHPLELFAAPGNPGMAQLAECRAVDAASPAAVVALAQELGAELVVVGPEAPLVAGVADALRDAGVPTLGPDQAAARLEGSKAFAKEVMAAAQVPTAQARTCTDDATVAEALDAFATSGAGTPVPWVVKADGLAGGKGVVVTTDRAEAEQHATDCIAKEGQVVIEEYLDGPEASVFCLLDGITARALPAAQDFKRAGDGDLGPNTGGMGAYSPLPWAPEGFEDEVVRTVAQPVADEMARRGTPFVGVLYVGLALTAAGPRVVEFNVRFGDPDSQAVLARLTSPLAPLLLAAATGSLSDAADLTFADESAVVVVLAADGYPVSPVPGGQLTGIAEAEARGAVVLHAGTRTEDASGDLASGAGTTNRSPRLVAAGGRVLDVVARGADLAHARHNAYAALSLIDLPGGWARTDIAADAAAGRIVL</sequence>
<evidence type="ECO:0000256" key="6">
    <source>
        <dbReference type="ARBA" id="ARBA00022755"/>
    </source>
</evidence>
<keyword evidence="15" id="KW-1185">Reference proteome</keyword>
<evidence type="ECO:0000256" key="8">
    <source>
        <dbReference type="ARBA" id="ARBA00038345"/>
    </source>
</evidence>
<evidence type="ECO:0000313" key="14">
    <source>
        <dbReference type="EMBL" id="ACV05650.1"/>
    </source>
</evidence>
<name>C7NLA8_KYTSD</name>
<evidence type="ECO:0000256" key="4">
    <source>
        <dbReference type="ARBA" id="ARBA00022598"/>
    </source>
</evidence>
<dbReference type="PANTHER" id="PTHR43472">
    <property type="entry name" value="PHOSPHORIBOSYLAMINE--GLYCINE LIGASE"/>
    <property type="match status" value="1"/>
</dbReference>
<comment type="cofactor">
    <cofactor evidence="1">
        <name>Mn(2+)</name>
        <dbReference type="ChEBI" id="CHEBI:29035"/>
    </cofactor>
</comment>
<dbReference type="InterPro" id="IPR011054">
    <property type="entry name" value="Rudment_hybrid_motif"/>
</dbReference>
<evidence type="ECO:0000256" key="12">
    <source>
        <dbReference type="PROSITE-ProRule" id="PRU00409"/>
    </source>
</evidence>
<keyword evidence="6 11" id="KW-0658">Purine biosynthesis</keyword>
<dbReference type="PANTHER" id="PTHR43472:SF1">
    <property type="entry name" value="PHOSPHORIBOSYLAMINE--GLYCINE LIGASE, CHLOROPLASTIC"/>
    <property type="match status" value="1"/>
</dbReference>
<dbReference type="InterPro" id="IPR011761">
    <property type="entry name" value="ATP-grasp"/>
</dbReference>
<dbReference type="eggNOG" id="COG0151">
    <property type="taxonomic scope" value="Bacteria"/>
</dbReference>
<proteinExistence type="inferred from homology"/>
<keyword evidence="5 12" id="KW-0547">Nucleotide-binding</keyword>
<dbReference type="Gene3D" id="3.30.1490.20">
    <property type="entry name" value="ATP-grasp fold, A domain"/>
    <property type="match status" value="1"/>
</dbReference>
<evidence type="ECO:0000313" key="15">
    <source>
        <dbReference type="Proteomes" id="UP000006666"/>
    </source>
</evidence>
<gene>
    <name evidence="11" type="primary">purD</name>
    <name evidence="14" type="ordered locus">Ksed_05830</name>
</gene>
<dbReference type="NCBIfam" id="TIGR00877">
    <property type="entry name" value="purD"/>
    <property type="match status" value="1"/>
</dbReference>
<dbReference type="InterPro" id="IPR016185">
    <property type="entry name" value="PreATP-grasp_dom_sf"/>
</dbReference>
<dbReference type="KEGG" id="kse:Ksed_05830"/>
<accession>C7NLA8</accession>
<feature type="domain" description="ATP-grasp" evidence="13">
    <location>
        <begin position="110"/>
        <end position="317"/>
    </location>
</feature>
<evidence type="ECO:0000256" key="10">
    <source>
        <dbReference type="ARBA" id="ARBA00042864"/>
    </source>
</evidence>
<dbReference type="Gene3D" id="3.40.50.20">
    <property type="match status" value="1"/>
</dbReference>
<dbReference type="GO" id="GO:0009113">
    <property type="term" value="P:purine nucleobase biosynthetic process"/>
    <property type="evidence" value="ECO:0007669"/>
    <property type="project" value="InterPro"/>
</dbReference>
<organism evidence="14 15">
    <name type="scientific">Kytococcus sedentarius (strain ATCC 14392 / DSM 20547 / JCM 11482 / CCUG 33030 / NBRC 15357 / NCTC 11040 / CCM 314 / 541)</name>
    <name type="common">Micrococcus sedentarius</name>
    <dbReference type="NCBI Taxonomy" id="478801"/>
    <lineage>
        <taxon>Bacteria</taxon>
        <taxon>Bacillati</taxon>
        <taxon>Actinomycetota</taxon>
        <taxon>Actinomycetes</taxon>
        <taxon>Micrococcales</taxon>
        <taxon>Kytococcaceae</taxon>
        <taxon>Kytococcus</taxon>
    </lineage>
</organism>
<dbReference type="EMBL" id="CP001686">
    <property type="protein sequence ID" value="ACV05650.1"/>
    <property type="molecule type" value="Genomic_DNA"/>
</dbReference>